<organism evidence="3 4">
    <name type="scientific">Escherichia coli</name>
    <dbReference type="NCBI Taxonomy" id="562"/>
    <lineage>
        <taxon>Bacteria</taxon>
        <taxon>Pseudomonadati</taxon>
        <taxon>Pseudomonadota</taxon>
        <taxon>Gammaproteobacteria</taxon>
        <taxon>Enterobacterales</taxon>
        <taxon>Enterobacteriaceae</taxon>
        <taxon>Escherichia</taxon>
    </lineage>
</organism>
<feature type="domain" description="Transglycosylase SLT" evidence="2">
    <location>
        <begin position="69"/>
        <end position="170"/>
    </location>
</feature>
<feature type="compositionally biased region" description="Basic and acidic residues" evidence="1">
    <location>
        <begin position="1"/>
        <end position="12"/>
    </location>
</feature>
<dbReference type="SUPFAM" id="SSF53955">
    <property type="entry name" value="Lysozyme-like"/>
    <property type="match status" value="1"/>
</dbReference>
<accession>A0A8S0FN34</accession>
<evidence type="ECO:0000256" key="1">
    <source>
        <dbReference type="SAM" id="MobiDB-lite"/>
    </source>
</evidence>
<dbReference type="AlphaFoldDB" id="A0A8S0FN34"/>
<evidence type="ECO:0000259" key="2">
    <source>
        <dbReference type="Pfam" id="PF01464"/>
    </source>
</evidence>
<proteinExistence type="predicted"/>
<dbReference type="InterPro" id="IPR008258">
    <property type="entry name" value="Transglycosylase_SLT_dom_1"/>
</dbReference>
<dbReference type="Pfam" id="PF01464">
    <property type="entry name" value="SLT"/>
    <property type="match status" value="1"/>
</dbReference>
<reference evidence="3 4" key="1">
    <citation type="submission" date="2020-01" db="EMBL/GenBank/DDBJ databases">
        <title>Dynamics of blaIMP-6 dissemination in carbapenem resistant Enterobacteriacea isolated from regional surveillance in Osaka, Japan.</title>
        <authorList>
            <person name="Abe R."/>
            <person name="Akeda Y."/>
            <person name="Sugawara Y."/>
            <person name="Yamamoto N."/>
            <person name="Tomono K."/>
            <person name="Takeuchi D."/>
            <person name="Kawahara R."/>
            <person name="Hamada S."/>
        </authorList>
    </citation>
    <scope>NUCLEOTIDE SEQUENCE [LARGE SCALE GENOMIC DNA]</scope>
    <source>
        <strain evidence="3 4">E300</strain>
    </source>
</reference>
<sequence>MADKSEKKKETTNKSAKKTLTKKSEKLTPAKDTAPKQVNVDPAIPFIVRLKQIRQLVRNNNKSIMGEDYIICQIYKESRFKQFAGKNKHNAKGLMQMQRNAVRQVFKYRQQKIKGRMTTDKETNEAFANADTFYKSDKIFDEKENIKIGTEYLQYWIDKEATIEEAYRTYRGTDEAYYSVIKPCAEKLAKDPDNIQILMEGIGR</sequence>
<protein>
    <recommendedName>
        <fullName evidence="2">Transglycosylase SLT domain-containing protein</fullName>
    </recommendedName>
</protein>
<name>A0A8S0FN34_ECOLX</name>
<dbReference type="InterPro" id="IPR023346">
    <property type="entry name" value="Lysozyme-like_dom_sf"/>
</dbReference>
<feature type="region of interest" description="Disordered" evidence="1">
    <location>
        <begin position="1"/>
        <end position="36"/>
    </location>
</feature>
<evidence type="ECO:0000313" key="4">
    <source>
        <dbReference type="Proteomes" id="UP000467488"/>
    </source>
</evidence>
<gene>
    <name evidence="3" type="ORF">EIMP300_28710</name>
</gene>
<dbReference type="Gene3D" id="1.10.530.10">
    <property type="match status" value="1"/>
</dbReference>
<evidence type="ECO:0000313" key="3">
    <source>
        <dbReference type="EMBL" id="BBU81471.1"/>
    </source>
</evidence>
<dbReference type="Proteomes" id="UP000467488">
    <property type="component" value="Chromosome"/>
</dbReference>
<dbReference type="EMBL" id="AP022360">
    <property type="protein sequence ID" value="BBU81471.1"/>
    <property type="molecule type" value="Genomic_DNA"/>
</dbReference>